<comment type="subcellular location">
    <subcellularLocation>
        <location evidence="1">Cell envelope</location>
    </subcellularLocation>
</comment>
<evidence type="ECO:0000259" key="4">
    <source>
        <dbReference type="Pfam" id="PF13407"/>
    </source>
</evidence>
<reference evidence="5" key="1">
    <citation type="submission" date="2024-05" db="EMBL/GenBank/DDBJ databases">
        <title>Metabacillus sp. nov., isolated from the rhizosphere soil of tomato plants.</title>
        <authorList>
            <person name="Ma R."/>
        </authorList>
    </citation>
    <scope>NUCLEOTIDE SEQUENCE</scope>
    <source>
        <strain evidence="5">DBTR6</strain>
    </source>
</reference>
<comment type="similarity">
    <text evidence="2">Belongs to the bacterial solute-binding protein 2 family.</text>
</comment>
<proteinExistence type="inferred from homology"/>
<protein>
    <submittedName>
        <fullName evidence="5">Sugar ABC transporter substrate-binding protein</fullName>
    </submittedName>
</protein>
<dbReference type="Gene3D" id="3.40.50.2300">
    <property type="match status" value="2"/>
</dbReference>
<dbReference type="SUPFAM" id="SSF53822">
    <property type="entry name" value="Periplasmic binding protein-like I"/>
    <property type="match status" value="1"/>
</dbReference>
<comment type="caution">
    <text evidence="5">The sequence shown here is derived from an EMBL/GenBank/DDBJ whole genome shotgun (WGS) entry which is preliminary data.</text>
</comment>
<dbReference type="PANTHER" id="PTHR46847">
    <property type="entry name" value="D-ALLOSE-BINDING PERIPLASMIC PROTEIN-RELATED"/>
    <property type="match status" value="1"/>
</dbReference>
<evidence type="ECO:0000256" key="1">
    <source>
        <dbReference type="ARBA" id="ARBA00004196"/>
    </source>
</evidence>
<accession>A0ABS7UXW1</accession>
<dbReference type="PANTHER" id="PTHR46847:SF1">
    <property type="entry name" value="D-ALLOSE-BINDING PERIPLASMIC PROTEIN-RELATED"/>
    <property type="match status" value="1"/>
</dbReference>
<evidence type="ECO:0000256" key="3">
    <source>
        <dbReference type="ARBA" id="ARBA00022729"/>
    </source>
</evidence>
<evidence type="ECO:0000256" key="2">
    <source>
        <dbReference type="ARBA" id="ARBA00007639"/>
    </source>
</evidence>
<keyword evidence="3" id="KW-0732">Signal</keyword>
<dbReference type="Proteomes" id="UP001165287">
    <property type="component" value="Unassembled WGS sequence"/>
</dbReference>
<feature type="domain" description="Periplasmic binding protein" evidence="4">
    <location>
        <begin position="31"/>
        <end position="285"/>
    </location>
</feature>
<sequence>MKKRAIFFLVIFIFTAILIRFVSFAGEKPKVVVVLKDLNSQYFEIVKAGAENGFRDFSLDGNVIAPISGTVEEQAKMLENVLKENPDVLIISPTYSTPIIPILDRFVEQNIPVLLLDTDDPWKSKTAYIGTDNFELGRKAGILLATELQPGDKVAMIGGENPVISGRRMKGAKISLETVGIKIATVKTDLSELSNDPIPIKEATEEILRDHPDVKGIMAVNDTIAVHVLKTLKEHDLIIPVTGADGIIEMVESIEEGTLPSSVVQNPYDMGYLSVETALKVTNGETVEKHIDSGVDFIFKQNATQRLDFTRDLLR</sequence>
<organism evidence="5 6">
    <name type="scientific">Metabacillus rhizolycopersici</name>
    <dbReference type="NCBI Taxonomy" id="2875709"/>
    <lineage>
        <taxon>Bacteria</taxon>
        <taxon>Bacillati</taxon>
        <taxon>Bacillota</taxon>
        <taxon>Bacilli</taxon>
        <taxon>Bacillales</taxon>
        <taxon>Bacillaceae</taxon>
        <taxon>Metabacillus</taxon>
    </lineage>
</organism>
<evidence type="ECO:0000313" key="6">
    <source>
        <dbReference type="Proteomes" id="UP001165287"/>
    </source>
</evidence>
<gene>
    <name evidence="5" type="ORF">K9V48_23235</name>
</gene>
<dbReference type="InterPro" id="IPR028082">
    <property type="entry name" value="Peripla_BP_I"/>
</dbReference>
<name>A0ABS7UXW1_9BACI</name>
<dbReference type="CDD" id="cd01536">
    <property type="entry name" value="PBP1_ABC_sugar_binding-like"/>
    <property type="match status" value="1"/>
</dbReference>
<evidence type="ECO:0000313" key="5">
    <source>
        <dbReference type="EMBL" id="MBZ5753064.1"/>
    </source>
</evidence>
<dbReference type="EMBL" id="JAIQUM010000083">
    <property type="protein sequence ID" value="MBZ5753064.1"/>
    <property type="molecule type" value="Genomic_DNA"/>
</dbReference>
<keyword evidence="6" id="KW-1185">Reference proteome</keyword>
<dbReference type="Pfam" id="PF13407">
    <property type="entry name" value="Peripla_BP_4"/>
    <property type="match status" value="1"/>
</dbReference>
<dbReference type="RefSeq" id="WP_224141496.1">
    <property type="nucleotide sequence ID" value="NZ_JAIQUM010000083.1"/>
</dbReference>
<dbReference type="InterPro" id="IPR025997">
    <property type="entry name" value="SBP_2_dom"/>
</dbReference>